<evidence type="ECO:0000256" key="1">
    <source>
        <dbReference type="ARBA" id="ARBA00004884"/>
    </source>
</evidence>
<evidence type="ECO:0000256" key="2">
    <source>
        <dbReference type="ARBA" id="ARBA00005689"/>
    </source>
</evidence>
<dbReference type="InterPro" id="IPR051168">
    <property type="entry name" value="AASS"/>
</dbReference>
<comment type="similarity">
    <text evidence="2">Belongs to the AlaDH/PNT family.</text>
</comment>
<evidence type="ECO:0000313" key="12">
    <source>
        <dbReference type="EMBL" id="AKS47511.1"/>
    </source>
</evidence>
<dbReference type="SUPFAM" id="SSF52283">
    <property type="entry name" value="Formate/glycerate dehydrogenase catalytic domain-like"/>
    <property type="match status" value="1"/>
</dbReference>
<dbReference type="InterPro" id="IPR027281">
    <property type="entry name" value="Lys1"/>
</dbReference>
<dbReference type="CDD" id="cd12188">
    <property type="entry name" value="SDH"/>
    <property type="match status" value="1"/>
</dbReference>
<keyword evidence="9" id="KW-1015">Disulfide bond</keyword>
<dbReference type="Gene3D" id="3.40.50.720">
    <property type="entry name" value="NAD(P)-binding Rossmann-like Domain"/>
    <property type="match status" value="1"/>
</dbReference>
<dbReference type="Pfam" id="PF05222">
    <property type="entry name" value="AlaDh_PNT_N"/>
    <property type="match status" value="1"/>
</dbReference>
<dbReference type="InterPro" id="IPR007886">
    <property type="entry name" value="AlaDH/PNT_N"/>
</dbReference>
<dbReference type="STRING" id="1458307.OSB_29950"/>
<dbReference type="InterPro" id="IPR007698">
    <property type="entry name" value="AlaDH/PNT_NAD(H)-bd"/>
</dbReference>
<dbReference type="KEGG" id="otm:OSB_29950"/>
<dbReference type="RefSeq" id="WP_049835699.1">
    <property type="nucleotide sequence ID" value="NZ_CP012160.1"/>
</dbReference>
<evidence type="ECO:0000256" key="11">
    <source>
        <dbReference type="ARBA" id="ARBA00047860"/>
    </source>
</evidence>
<dbReference type="Proteomes" id="UP000067444">
    <property type="component" value="Chromosome"/>
</dbReference>
<dbReference type="AlphaFoldDB" id="A0A0K0Y9D9"/>
<dbReference type="EMBL" id="CP012160">
    <property type="protein sequence ID" value="AKS47511.1"/>
    <property type="molecule type" value="Genomic_DNA"/>
</dbReference>
<comment type="pathway">
    <text evidence="1">Amino-acid biosynthesis; L-lysine biosynthesis via AAA pathway; L-lysine from L-alpha-aminoadipate (fungal route): step 3/3.</text>
</comment>
<evidence type="ECO:0000256" key="4">
    <source>
        <dbReference type="ARBA" id="ARBA00012847"/>
    </source>
</evidence>
<dbReference type="PATRIC" id="fig|1458307.3.peg.3021"/>
<reference evidence="12 13" key="1">
    <citation type="journal article" date="2015" name="Genome Announc.">
        <title>Closed Genome Sequence of Octadecabacter temperatus SB1, the First Mesophilic Species of the Genus Octadecabacter.</title>
        <authorList>
            <person name="Voget S."/>
            <person name="Billerbeck S."/>
            <person name="Simon M."/>
            <person name="Daniel R."/>
        </authorList>
    </citation>
    <scope>NUCLEOTIDE SEQUENCE [LARGE SCALE GENOMIC DNA]</scope>
    <source>
        <strain evidence="12 13">SB1</strain>
    </source>
</reference>
<gene>
    <name evidence="12" type="primary">ald_3</name>
    <name evidence="12" type="ORF">OSB_29950</name>
</gene>
<dbReference type="GO" id="GO:0004754">
    <property type="term" value="F:saccharopine dehydrogenase (NAD+, L-lysine-forming) activity"/>
    <property type="evidence" value="ECO:0007669"/>
    <property type="project" value="UniProtKB-EC"/>
</dbReference>
<dbReference type="GO" id="GO:0005737">
    <property type="term" value="C:cytoplasm"/>
    <property type="evidence" value="ECO:0007669"/>
    <property type="project" value="TreeGrafter"/>
</dbReference>
<evidence type="ECO:0000256" key="6">
    <source>
        <dbReference type="ARBA" id="ARBA00022605"/>
    </source>
</evidence>
<dbReference type="InterPro" id="IPR036291">
    <property type="entry name" value="NAD(P)-bd_dom_sf"/>
</dbReference>
<comment type="subunit">
    <text evidence="3">Monomer.</text>
</comment>
<evidence type="ECO:0000256" key="7">
    <source>
        <dbReference type="ARBA" id="ARBA00023002"/>
    </source>
</evidence>
<dbReference type="PANTHER" id="PTHR11133">
    <property type="entry name" value="SACCHAROPINE DEHYDROGENASE"/>
    <property type="match status" value="1"/>
</dbReference>
<evidence type="ECO:0000256" key="10">
    <source>
        <dbReference type="ARBA" id="ARBA00033228"/>
    </source>
</evidence>
<keyword evidence="8" id="KW-0520">NAD</keyword>
<dbReference type="SMART" id="SM01002">
    <property type="entry name" value="AlaDh_PNT_C"/>
    <property type="match status" value="1"/>
</dbReference>
<protein>
    <recommendedName>
        <fullName evidence="5">Saccharopine dehydrogenase [NAD(+), L-lysine-forming]</fullName>
        <ecNumber evidence="4">1.5.1.7</ecNumber>
    </recommendedName>
    <alternativeName>
        <fullName evidence="10">Lysine--2-oxoglutarate reductase</fullName>
    </alternativeName>
</protein>
<dbReference type="UniPathway" id="UPA00033">
    <property type="reaction ID" value="UER00034"/>
</dbReference>
<sequence length="343" mass="36903">MLIWMRSEPRENEARAPMVPKGAAQLVAKGWRVIVEDAAERCIATDDYRAAGCEIVPAGSWVDAPREAIILGLKELPEDGTPLRHRHIMFGHAYKGQASGRVLLDRFKDGGGTLLDLEYLVDETGRRVAAFGYWAGYAGAALSVMAWGHQQRDEVLQAVDAFASAETMATQVRNTIDKAPTALIIGALGRVGSGATDLCKAVGIAPTGWDMAETAHGGPFPEVLQHDILLNCILAHEGAPVFVQADAGAAARKLSVIGDIACDPESAFSPIKVYGQTTTWDTPTLRAHEAPPLDVMAIDNLPSLLPAESTDDFARQLLPHLLVLDQLDTGVWGRAKDTFRSHL</sequence>
<evidence type="ECO:0000256" key="8">
    <source>
        <dbReference type="ARBA" id="ARBA00023027"/>
    </source>
</evidence>
<evidence type="ECO:0000313" key="13">
    <source>
        <dbReference type="Proteomes" id="UP000067444"/>
    </source>
</evidence>
<comment type="catalytic activity">
    <reaction evidence="11">
        <text>L-saccharopine + NAD(+) + H2O = L-lysine + 2-oxoglutarate + NADH + H(+)</text>
        <dbReference type="Rhea" id="RHEA:12440"/>
        <dbReference type="ChEBI" id="CHEBI:15377"/>
        <dbReference type="ChEBI" id="CHEBI:15378"/>
        <dbReference type="ChEBI" id="CHEBI:16810"/>
        <dbReference type="ChEBI" id="CHEBI:32551"/>
        <dbReference type="ChEBI" id="CHEBI:57540"/>
        <dbReference type="ChEBI" id="CHEBI:57945"/>
        <dbReference type="ChEBI" id="CHEBI:57951"/>
        <dbReference type="EC" id="1.5.1.7"/>
    </reaction>
</comment>
<evidence type="ECO:0000256" key="3">
    <source>
        <dbReference type="ARBA" id="ARBA00011245"/>
    </source>
</evidence>
<keyword evidence="6" id="KW-0028">Amino-acid biosynthesis</keyword>
<dbReference type="SMART" id="SM01003">
    <property type="entry name" value="AlaDh_PNT_N"/>
    <property type="match status" value="1"/>
</dbReference>
<dbReference type="SUPFAM" id="SSF51735">
    <property type="entry name" value="NAD(P)-binding Rossmann-fold domains"/>
    <property type="match status" value="1"/>
</dbReference>
<accession>A0A0K0Y9D9</accession>
<keyword evidence="13" id="KW-1185">Reference proteome</keyword>
<proteinExistence type="inferred from homology"/>
<dbReference type="PIRSF" id="PIRSF018250">
    <property type="entry name" value="Saccharopine_DH_Lys"/>
    <property type="match status" value="1"/>
</dbReference>
<dbReference type="EC" id="1.5.1.7" evidence="4"/>
<evidence type="ECO:0000256" key="9">
    <source>
        <dbReference type="ARBA" id="ARBA00023157"/>
    </source>
</evidence>
<name>A0A0K0Y9D9_9RHOB</name>
<organism evidence="12 13">
    <name type="scientific">Octadecabacter temperatus</name>
    <dbReference type="NCBI Taxonomy" id="1458307"/>
    <lineage>
        <taxon>Bacteria</taxon>
        <taxon>Pseudomonadati</taxon>
        <taxon>Pseudomonadota</taxon>
        <taxon>Alphaproteobacteria</taxon>
        <taxon>Rhodobacterales</taxon>
        <taxon>Roseobacteraceae</taxon>
        <taxon>Octadecabacter</taxon>
    </lineage>
</organism>
<dbReference type="OrthoDB" id="502334at2"/>
<dbReference type="PANTHER" id="PTHR11133:SF23">
    <property type="entry name" value="SACCHAROPINE DEHYDROGENASE [NAD(+), L-LYSINE-FORMING]"/>
    <property type="match status" value="1"/>
</dbReference>
<evidence type="ECO:0000256" key="5">
    <source>
        <dbReference type="ARBA" id="ARBA00021221"/>
    </source>
</evidence>
<dbReference type="GO" id="GO:0019878">
    <property type="term" value="P:lysine biosynthetic process via aminoadipic acid"/>
    <property type="evidence" value="ECO:0007669"/>
    <property type="project" value="UniProtKB-UniPathway"/>
</dbReference>
<keyword evidence="7 12" id="KW-0560">Oxidoreductase</keyword>